<dbReference type="OrthoDB" id="9784878at2"/>
<dbReference type="eggNOG" id="COG0593">
    <property type="taxonomic scope" value="Bacteria"/>
</dbReference>
<dbReference type="Proteomes" id="UP000027982">
    <property type="component" value="Chromosome"/>
</dbReference>
<proteinExistence type="predicted"/>
<reference evidence="1 2" key="1">
    <citation type="journal article" date="2014" name="PLoS ONE">
        <title>The first complete genome sequence of the class fimbriimonadia in the phylum armatimonadetes.</title>
        <authorList>
            <person name="Hu Z.Y."/>
            <person name="Wang Y.Z."/>
            <person name="Im W.T."/>
            <person name="Wang S.Y."/>
            <person name="Zhao G.P."/>
            <person name="Zheng H.J."/>
            <person name="Quan Z.X."/>
        </authorList>
    </citation>
    <scope>NUCLEOTIDE SEQUENCE [LARGE SCALE GENOMIC DNA]</scope>
    <source>
        <strain evidence="1">Gsoil 348</strain>
    </source>
</reference>
<dbReference type="GO" id="GO:0006260">
    <property type="term" value="P:DNA replication"/>
    <property type="evidence" value="ECO:0007669"/>
    <property type="project" value="TreeGrafter"/>
</dbReference>
<protein>
    <submittedName>
        <fullName evidence="1">Chromosomal replication initiator protein DnaA</fullName>
    </submittedName>
</protein>
<evidence type="ECO:0000313" key="2">
    <source>
        <dbReference type="Proteomes" id="UP000027982"/>
    </source>
</evidence>
<sequence length="313" mass="34256">MLFEQRELSFSSLAALPSNVEAIEAALLFCAGYSPLVAVVGPSGWGKSHLLRAVAYRLSLDGQKEVEPIGVQEFLASPSRIESGRALLLDDVQEVMGKPRQRMALRMALERRVRSSRPAILVFTSPKPTRQLKTFLPCPRDWTIATIHEPQPAERVCLLNQMSVAEGLALSPRLVKILADRMHGNGRTLAGALKRLRASGVSWVDANETLRALGVLDPFFADNSAWDLKLKMLKIAEASRAQFTRSTPQDLALYAMLHVAGLGEAEVARAASINPGEAYQRAARFGKQVESCEVTAAQVRQFVEIVVGSLARE</sequence>
<gene>
    <name evidence="1" type="ORF">OP10G_0893</name>
</gene>
<dbReference type="SUPFAM" id="SSF52540">
    <property type="entry name" value="P-loop containing nucleoside triphosphate hydrolases"/>
    <property type="match status" value="1"/>
</dbReference>
<dbReference type="HOGENOM" id="CLU_887820_0_0_0"/>
<dbReference type="PANTHER" id="PTHR30050:SF4">
    <property type="entry name" value="ATP-BINDING PROTEIN RV3427C IN INSERTION SEQUENCE-RELATED"/>
    <property type="match status" value="1"/>
</dbReference>
<evidence type="ECO:0000313" key="1">
    <source>
        <dbReference type="EMBL" id="AIE84261.1"/>
    </source>
</evidence>
<keyword evidence="2" id="KW-1185">Reference proteome</keyword>
<dbReference type="RefSeq" id="WP_025227098.1">
    <property type="nucleotide sequence ID" value="NZ_CP007139.1"/>
</dbReference>
<organism evidence="1 2">
    <name type="scientific">Fimbriimonas ginsengisoli Gsoil 348</name>
    <dbReference type="NCBI Taxonomy" id="661478"/>
    <lineage>
        <taxon>Bacteria</taxon>
        <taxon>Bacillati</taxon>
        <taxon>Armatimonadota</taxon>
        <taxon>Fimbriimonadia</taxon>
        <taxon>Fimbriimonadales</taxon>
        <taxon>Fimbriimonadaceae</taxon>
        <taxon>Fimbriimonas</taxon>
    </lineage>
</organism>
<dbReference type="STRING" id="661478.OP10G_0893"/>
<dbReference type="PANTHER" id="PTHR30050">
    <property type="entry name" value="CHROMOSOMAL REPLICATION INITIATOR PROTEIN DNAA"/>
    <property type="match status" value="1"/>
</dbReference>
<dbReference type="InterPro" id="IPR027417">
    <property type="entry name" value="P-loop_NTPase"/>
</dbReference>
<dbReference type="AlphaFoldDB" id="A0A068NLA6"/>
<dbReference type="Gene3D" id="3.40.50.300">
    <property type="entry name" value="P-loop containing nucleotide triphosphate hydrolases"/>
    <property type="match status" value="1"/>
</dbReference>
<dbReference type="KEGG" id="fgi:OP10G_0893"/>
<dbReference type="EMBL" id="CP007139">
    <property type="protein sequence ID" value="AIE84261.1"/>
    <property type="molecule type" value="Genomic_DNA"/>
</dbReference>
<accession>A0A068NLA6</accession>
<name>A0A068NLA6_FIMGI</name>